<evidence type="ECO:0008006" key="5">
    <source>
        <dbReference type="Google" id="ProtNLM"/>
    </source>
</evidence>
<evidence type="ECO:0000313" key="4">
    <source>
        <dbReference type="Proteomes" id="UP000002482"/>
    </source>
</evidence>
<accession>F0Q341</accession>
<organism evidence="3 4">
    <name type="scientific">Paracidovorax avenae (strain ATCC 19860 / DSM 7227 / CCUG 15838 / JCM 20985 / LMG 2117 / NCPPB 1011)</name>
    <name type="common">Acidovorax avenae</name>
    <dbReference type="NCBI Taxonomy" id="643561"/>
    <lineage>
        <taxon>Bacteria</taxon>
        <taxon>Pseudomonadati</taxon>
        <taxon>Pseudomonadota</taxon>
        <taxon>Betaproteobacteria</taxon>
        <taxon>Burkholderiales</taxon>
        <taxon>Comamonadaceae</taxon>
        <taxon>Paracidovorax</taxon>
    </lineage>
</organism>
<name>F0Q341_PARA1</name>
<keyword evidence="4" id="KW-1185">Reference proteome</keyword>
<reference evidence="3" key="1">
    <citation type="submission" date="2011-02" db="EMBL/GenBank/DDBJ databases">
        <title>Complete sequence of Acidovorax avenae subsp. avenae ATCC 19860.</title>
        <authorList>
            <consortium name="US DOE Joint Genome Institute"/>
            <person name="Lucas S."/>
            <person name="Copeland A."/>
            <person name="Lapidus A."/>
            <person name="Cheng J.-F."/>
            <person name="Goodwin L."/>
            <person name="Pitluck S."/>
            <person name="Chertkov O."/>
            <person name="Held B."/>
            <person name="Detter J.C."/>
            <person name="Han C."/>
            <person name="Tapia R."/>
            <person name="Land M."/>
            <person name="Hauser L."/>
            <person name="Kyrpides N."/>
            <person name="Ivanova N."/>
            <person name="Ovchinnikova G."/>
            <person name="Pagani I."/>
            <person name="Gordon S."/>
            <person name="Woyke T."/>
        </authorList>
    </citation>
    <scope>NUCLEOTIDE SEQUENCE</scope>
    <source>
        <strain evidence="3">ATCC 19860</strain>
    </source>
</reference>
<feature type="region of interest" description="Disordered" evidence="1">
    <location>
        <begin position="19"/>
        <end position="44"/>
    </location>
</feature>
<dbReference type="Proteomes" id="UP000002482">
    <property type="component" value="Chromosome"/>
</dbReference>
<protein>
    <recommendedName>
        <fullName evidence="5">Secreted protein</fullName>
    </recommendedName>
</protein>
<gene>
    <name evidence="3" type="ordered locus">Acav_2716</name>
</gene>
<feature type="chain" id="PRO_5003254900" description="Secreted protein" evidence="2">
    <location>
        <begin position="18"/>
        <end position="259"/>
    </location>
</feature>
<feature type="signal peptide" evidence="2">
    <location>
        <begin position="1"/>
        <end position="17"/>
    </location>
</feature>
<evidence type="ECO:0000256" key="1">
    <source>
        <dbReference type="SAM" id="MobiDB-lite"/>
    </source>
</evidence>
<evidence type="ECO:0000313" key="3">
    <source>
        <dbReference type="EMBL" id="ADX46625.1"/>
    </source>
</evidence>
<evidence type="ECO:0000256" key="2">
    <source>
        <dbReference type="SAM" id="SignalP"/>
    </source>
</evidence>
<sequence>MFAPVAVVFAMSWSACAGGATAQPSGSPQPPERPSPSGSGGLQPGEYMTEWGWGRLLIQSEKGKVTFSLESTTGDSLCTLDGSIDGDQGIARQDGGRSSCVVGFGHSAQGIDVKAATLAECRDFCGFNGSFAGRYVRVKEGCGRDEVDRTRATFQRLYDRRNFKAALAILSPVLENCSVTLDWEDEGAIRNDLAITQYRNGLHAQCLATLARYAGDAAKDDDAAVDGWAPALAERYLDIVRAARTNIGLCRKGAQKRVP</sequence>
<dbReference type="KEGG" id="aaa:Acav_2716"/>
<proteinExistence type="predicted"/>
<dbReference type="AlphaFoldDB" id="F0Q341"/>
<dbReference type="EMBL" id="CP002521">
    <property type="protein sequence ID" value="ADX46625.1"/>
    <property type="molecule type" value="Genomic_DNA"/>
</dbReference>
<dbReference type="HOGENOM" id="CLU_103787_0_0_4"/>
<keyword evidence="2" id="KW-0732">Signal</keyword>